<protein>
    <submittedName>
        <fullName evidence="2">Uncharacterized protein</fullName>
    </submittedName>
</protein>
<feature type="region of interest" description="Disordered" evidence="1">
    <location>
        <begin position="1"/>
        <end position="103"/>
    </location>
</feature>
<accession>A0A951QPV1</accession>
<reference evidence="2" key="2">
    <citation type="journal article" date="2022" name="Microbiol. Resour. Announc.">
        <title>Metagenome Sequencing to Explore Phylogenomics of Terrestrial Cyanobacteria.</title>
        <authorList>
            <person name="Ward R.D."/>
            <person name="Stajich J.E."/>
            <person name="Johansen J.R."/>
            <person name="Huntemann M."/>
            <person name="Clum A."/>
            <person name="Foster B."/>
            <person name="Foster B."/>
            <person name="Roux S."/>
            <person name="Palaniappan K."/>
            <person name="Varghese N."/>
            <person name="Mukherjee S."/>
            <person name="Reddy T.B.K."/>
            <person name="Daum C."/>
            <person name="Copeland A."/>
            <person name="Chen I.A."/>
            <person name="Ivanova N.N."/>
            <person name="Kyrpides N.C."/>
            <person name="Shapiro N."/>
            <person name="Eloe-Fadrosh E.A."/>
            <person name="Pietrasiak N."/>
        </authorList>
    </citation>
    <scope>NUCLEOTIDE SEQUENCE</scope>
    <source>
        <strain evidence="2">GSE-NOS-MK-12-04C</strain>
    </source>
</reference>
<evidence type="ECO:0000256" key="1">
    <source>
        <dbReference type="SAM" id="MobiDB-lite"/>
    </source>
</evidence>
<proteinExistence type="predicted"/>
<name>A0A951QPV1_9CYAN</name>
<comment type="caution">
    <text evidence="2">The sequence shown here is derived from an EMBL/GenBank/DDBJ whole genome shotgun (WGS) entry which is preliminary data.</text>
</comment>
<evidence type="ECO:0000313" key="3">
    <source>
        <dbReference type="Proteomes" id="UP000729701"/>
    </source>
</evidence>
<reference evidence="2" key="1">
    <citation type="submission" date="2021-05" db="EMBL/GenBank/DDBJ databases">
        <authorList>
            <person name="Pietrasiak N."/>
            <person name="Ward R."/>
            <person name="Stajich J.E."/>
            <person name="Kurbessoian T."/>
        </authorList>
    </citation>
    <scope>NUCLEOTIDE SEQUENCE</scope>
    <source>
        <strain evidence="2">GSE-NOS-MK-12-04C</strain>
    </source>
</reference>
<dbReference type="Proteomes" id="UP000729701">
    <property type="component" value="Unassembled WGS sequence"/>
</dbReference>
<sequence length="103" mass="10889">MMDNLKANQDKSTVEQISNQAENVQSSQDITKIESPLNIFMATKGSHDLSPKRSAPRGSHDPSPKGINPRGSHDPSPKGKGNSSGNQKRPSAPKGSDNPSAKG</sequence>
<dbReference type="AlphaFoldDB" id="A0A951QPV1"/>
<organism evidence="2 3">
    <name type="scientific">Cyanomargarita calcarea GSE-NOS-MK-12-04C</name>
    <dbReference type="NCBI Taxonomy" id="2839659"/>
    <lineage>
        <taxon>Bacteria</taxon>
        <taxon>Bacillati</taxon>
        <taxon>Cyanobacteriota</taxon>
        <taxon>Cyanophyceae</taxon>
        <taxon>Nostocales</taxon>
        <taxon>Cyanomargaritaceae</taxon>
        <taxon>Cyanomargarita</taxon>
    </lineage>
</organism>
<dbReference type="EMBL" id="JAHHGZ010000029">
    <property type="protein sequence ID" value="MBW4670309.1"/>
    <property type="molecule type" value="Genomic_DNA"/>
</dbReference>
<gene>
    <name evidence="2" type="ORF">KME60_23565</name>
</gene>
<evidence type="ECO:0000313" key="2">
    <source>
        <dbReference type="EMBL" id="MBW4670309.1"/>
    </source>
</evidence>
<feature type="compositionally biased region" description="Polar residues" evidence="1">
    <location>
        <begin position="14"/>
        <end position="30"/>
    </location>
</feature>